<dbReference type="eggNOG" id="COG0616">
    <property type="taxonomic scope" value="Bacteria"/>
</dbReference>
<dbReference type="CDD" id="cd07023">
    <property type="entry name" value="S49_Sppa_N_C"/>
    <property type="match status" value="1"/>
</dbReference>
<sequence length="334" mass="35753">MRGRDPLTERHSPMLETETVLDRRRLRRSVTFWRAAGLAAILIAIGVLTLGGDKLATLTGEKQIARITIEGTITEDRDQLKMLKDIADDNSVAGVLLYVNSPGGTTTGGEALYEGLRAVAAKKPIVAQFGTVAASAAYIAGLATDHIVARGNSITGSVGVIVQWPEFVQLLDKVGVKVNEVKSGPLKASPSPFEPLDEGGKQVAQGMVNDGFKWFVNLVETRRGVKAADIPGLLDGRIFSGREALQAKLVDQIGGEDEAVKWLKDEKNVPQNAKLVDWKPQSSNSYGFAWMSARVAGVLLGSGAGELVNFLAQDRSISTLGLDGLLSVWHPSEK</sequence>
<dbReference type="Gene3D" id="6.20.330.10">
    <property type="match status" value="1"/>
</dbReference>
<dbReference type="STRING" id="670307.HYPDE_34598"/>
<evidence type="ECO:0000313" key="7">
    <source>
        <dbReference type="EMBL" id="AGK58591.1"/>
    </source>
</evidence>
<proteinExistence type="inferred from homology"/>
<dbReference type="PANTHER" id="PTHR42987:SF6">
    <property type="entry name" value="PROTEINASE IV"/>
    <property type="match status" value="1"/>
</dbReference>
<dbReference type="HOGENOM" id="CLU_046540_0_0_5"/>
<dbReference type="InterPro" id="IPR047272">
    <property type="entry name" value="S49_SppA_C"/>
</dbReference>
<keyword evidence="8" id="KW-1185">Reference proteome</keyword>
<dbReference type="GO" id="GO:0006508">
    <property type="term" value="P:proteolysis"/>
    <property type="evidence" value="ECO:0007669"/>
    <property type="project" value="UniProtKB-KW"/>
</dbReference>
<dbReference type="Gene3D" id="3.90.226.10">
    <property type="entry name" value="2-enoyl-CoA Hydratase, Chain A, domain 1"/>
    <property type="match status" value="1"/>
</dbReference>
<feature type="transmembrane region" description="Helical" evidence="5">
    <location>
        <begin position="32"/>
        <end position="52"/>
    </location>
</feature>
<gene>
    <name evidence="7" type="ORF">HYPDE_34598</name>
</gene>
<dbReference type="InterPro" id="IPR029045">
    <property type="entry name" value="ClpP/crotonase-like_dom_sf"/>
</dbReference>
<evidence type="ECO:0000256" key="2">
    <source>
        <dbReference type="ARBA" id="ARBA00022670"/>
    </source>
</evidence>
<dbReference type="Proteomes" id="UP000005952">
    <property type="component" value="Chromosome"/>
</dbReference>
<keyword evidence="4" id="KW-0720">Serine protease</keyword>
<evidence type="ECO:0000256" key="5">
    <source>
        <dbReference type="SAM" id="Phobius"/>
    </source>
</evidence>
<dbReference type="InterPro" id="IPR002142">
    <property type="entry name" value="Peptidase_S49"/>
</dbReference>
<keyword evidence="5" id="KW-0812">Transmembrane</keyword>
<reference evidence="7 8" key="1">
    <citation type="journal article" date="2013" name="Genome Announc.">
        <title>Genome sequences for three denitrifying bacterial strains isolated from a uranium- and nitrate-contaminated subsurface environment.</title>
        <authorList>
            <person name="Venkatramanan R."/>
            <person name="Prakash O."/>
            <person name="Woyke T."/>
            <person name="Chain P."/>
            <person name="Goodwin L.A."/>
            <person name="Watson D."/>
            <person name="Brooks S."/>
            <person name="Kostka J.E."/>
            <person name="Green S.J."/>
        </authorList>
    </citation>
    <scope>NUCLEOTIDE SEQUENCE [LARGE SCALE GENOMIC DNA]</scope>
    <source>
        <strain evidence="7 8">1NES1</strain>
    </source>
</reference>
<name>N0BDN1_9HYPH</name>
<dbReference type="SUPFAM" id="SSF52096">
    <property type="entry name" value="ClpP/crotonase"/>
    <property type="match status" value="1"/>
</dbReference>
<dbReference type="Pfam" id="PF01343">
    <property type="entry name" value="Peptidase_S49"/>
    <property type="match status" value="1"/>
</dbReference>
<evidence type="ECO:0000256" key="3">
    <source>
        <dbReference type="ARBA" id="ARBA00022801"/>
    </source>
</evidence>
<dbReference type="PANTHER" id="PTHR42987">
    <property type="entry name" value="PEPTIDASE S49"/>
    <property type="match status" value="1"/>
</dbReference>
<evidence type="ECO:0000259" key="6">
    <source>
        <dbReference type="Pfam" id="PF01343"/>
    </source>
</evidence>
<keyword evidence="5" id="KW-1133">Transmembrane helix</keyword>
<organism evidence="7 8">
    <name type="scientific">Hyphomicrobium denitrificans 1NES1</name>
    <dbReference type="NCBI Taxonomy" id="670307"/>
    <lineage>
        <taxon>Bacteria</taxon>
        <taxon>Pseudomonadati</taxon>
        <taxon>Pseudomonadota</taxon>
        <taxon>Alphaproteobacteria</taxon>
        <taxon>Hyphomicrobiales</taxon>
        <taxon>Hyphomicrobiaceae</taxon>
        <taxon>Hyphomicrobium</taxon>
    </lineage>
</organism>
<evidence type="ECO:0000256" key="4">
    <source>
        <dbReference type="ARBA" id="ARBA00022825"/>
    </source>
</evidence>
<dbReference type="InterPro" id="IPR004635">
    <property type="entry name" value="Pept_S49_SppA"/>
</dbReference>
<evidence type="ECO:0000256" key="1">
    <source>
        <dbReference type="ARBA" id="ARBA00008683"/>
    </source>
</evidence>
<comment type="similarity">
    <text evidence="1">Belongs to the peptidase S49 family.</text>
</comment>
<keyword evidence="5" id="KW-0472">Membrane</keyword>
<keyword evidence="3" id="KW-0378">Hydrolase</keyword>
<feature type="domain" description="Peptidase S49" evidence="6">
    <location>
        <begin position="119"/>
        <end position="269"/>
    </location>
</feature>
<dbReference type="GO" id="GO:0008236">
    <property type="term" value="F:serine-type peptidase activity"/>
    <property type="evidence" value="ECO:0007669"/>
    <property type="project" value="UniProtKB-KW"/>
</dbReference>
<dbReference type="NCBIfam" id="TIGR00706">
    <property type="entry name" value="SppA_dom"/>
    <property type="match status" value="1"/>
</dbReference>
<dbReference type="AlphaFoldDB" id="N0BDN1"/>
<evidence type="ECO:0000313" key="8">
    <source>
        <dbReference type="Proteomes" id="UP000005952"/>
    </source>
</evidence>
<dbReference type="EMBL" id="CP005587">
    <property type="protein sequence ID" value="AGK58591.1"/>
    <property type="molecule type" value="Genomic_DNA"/>
</dbReference>
<keyword evidence="2" id="KW-0645">Protease</keyword>
<protein>
    <submittedName>
        <fullName evidence="7">Signal peptide peptidase SppA, 36K type</fullName>
    </submittedName>
</protein>
<dbReference type="KEGG" id="hdt:HYPDE_34598"/>
<accession>N0BDN1</accession>